<dbReference type="PANTHER" id="PTHR43813:SF1">
    <property type="entry name" value="ACYL-ACTIVATING ENZYME 16, CHLOROPLASTIC-RELATED"/>
    <property type="match status" value="1"/>
</dbReference>
<evidence type="ECO:0000313" key="2">
    <source>
        <dbReference type="Proteomes" id="UP000467840"/>
    </source>
</evidence>
<name>A0A6A6LAS1_HEVBR</name>
<dbReference type="AlphaFoldDB" id="A0A6A6LAS1"/>
<dbReference type="PANTHER" id="PTHR43813">
    <property type="entry name" value="ACYL-ACTIVATING ENZYME 16, CHLOROPLASTIC-RELATED"/>
    <property type="match status" value="1"/>
</dbReference>
<evidence type="ECO:0000313" key="1">
    <source>
        <dbReference type="EMBL" id="KAF2298114.1"/>
    </source>
</evidence>
<gene>
    <name evidence="1" type="ORF">GH714_015080</name>
</gene>
<reference evidence="1 2" key="1">
    <citation type="journal article" date="2020" name="Mol. Plant">
        <title>The Chromosome-Based Rubber Tree Genome Provides New Insights into Spurge Genome Evolution and Rubber Biosynthesis.</title>
        <authorList>
            <person name="Liu J."/>
            <person name="Shi C."/>
            <person name="Shi C.C."/>
            <person name="Li W."/>
            <person name="Zhang Q.J."/>
            <person name="Zhang Y."/>
            <person name="Li K."/>
            <person name="Lu H.F."/>
            <person name="Shi C."/>
            <person name="Zhu S.T."/>
            <person name="Xiao Z.Y."/>
            <person name="Nan H."/>
            <person name="Yue Y."/>
            <person name="Zhu X.G."/>
            <person name="Wu Y."/>
            <person name="Hong X.N."/>
            <person name="Fan G.Y."/>
            <person name="Tong Y."/>
            <person name="Zhang D."/>
            <person name="Mao C.L."/>
            <person name="Liu Y.L."/>
            <person name="Hao S.J."/>
            <person name="Liu W.Q."/>
            <person name="Lv M.Q."/>
            <person name="Zhang H.B."/>
            <person name="Liu Y."/>
            <person name="Hu-Tang G.R."/>
            <person name="Wang J.P."/>
            <person name="Wang J.H."/>
            <person name="Sun Y.H."/>
            <person name="Ni S.B."/>
            <person name="Chen W.B."/>
            <person name="Zhang X.C."/>
            <person name="Jiao Y.N."/>
            <person name="Eichler E.E."/>
            <person name="Li G.H."/>
            <person name="Liu X."/>
            <person name="Gao L.Z."/>
        </authorList>
    </citation>
    <scope>NUCLEOTIDE SEQUENCE [LARGE SCALE GENOMIC DNA]</scope>
    <source>
        <strain evidence="2">cv. GT1</strain>
        <tissue evidence="1">Leaf</tissue>
    </source>
</reference>
<dbReference type="EMBL" id="JAAGAX010000011">
    <property type="protein sequence ID" value="KAF2298114.1"/>
    <property type="molecule type" value="Genomic_DNA"/>
</dbReference>
<proteinExistence type="predicted"/>
<comment type="caution">
    <text evidence="1">The sequence shown here is derived from an EMBL/GenBank/DDBJ whole genome shotgun (WGS) entry which is preliminary data.</text>
</comment>
<protein>
    <submittedName>
        <fullName evidence="1">Uncharacterized protein</fullName>
    </submittedName>
</protein>
<accession>A0A6A6LAS1</accession>
<organism evidence="1 2">
    <name type="scientific">Hevea brasiliensis</name>
    <name type="common">Para rubber tree</name>
    <name type="synonym">Siphonia brasiliensis</name>
    <dbReference type="NCBI Taxonomy" id="3981"/>
    <lineage>
        <taxon>Eukaryota</taxon>
        <taxon>Viridiplantae</taxon>
        <taxon>Streptophyta</taxon>
        <taxon>Embryophyta</taxon>
        <taxon>Tracheophyta</taxon>
        <taxon>Spermatophyta</taxon>
        <taxon>Magnoliopsida</taxon>
        <taxon>eudicotyledons</taxon>
        <taxon>Gunneridae</taxon>
        <taxon>Pentapetalae</taxon>
        <taxon>rosids</taxon>
        <taxon>fabids</taxon>
        <taxon>Malpighiales</taxon>
        <taxon>Euphorbiaceae</taxon>
        <taxon>Crotonoideae</taxon>
        <taxon>Micrandreae</taxon>
        <taxon>Hevea</taxon>
    </lineage>
</organism>
<sequence>MGVGGLLNPLTTFSTTSSSPNSKAMASVTTANLIYSISFDRRRAHAPQFLYNFKNYNRILIRRCSRLSSIGRFGVSCESKIEEKMVRRCSPCLEKALLTSKSNGALASDEWRAVPDIWRTSAEKYGDRVALVDPCHDPPTKMTYKEEVGTPSA</sequence>
<dbReference type="GO" id="GO:0030497">
    <property type="term" value="P:fatty acid elongation"/>
    <property type="evidence" value="ECO:0007669"/>
    <property type="project" value="TreeGrafter"/>
</dbReference>
<dbReference type="Proteomes" id="UP000467840">
    <property type="component" value="Chromosome 1"/>
</dbReference>
<keyword evidence="2" id="KW-1185">Reference proteome</keyword>
<dbReference type="GO" id="GO:0009507">
    <property type="term" value="C:chloroplast"/>
    <property type="evidence" value="ECO:0007669"/>
    <property type="project" value="TreeGrafter"/>
</dbReference>
<dbReference type="GO" id="GO:0008922">
    <property type="term" value="F:long-chain fatty acid [acyl-carrier-protein] ligase activity"/>
    <property type="evidence" value="ECO:0007669"/>
    <property type="project" value="TreeGrafter"/>
</dbReference>
<dbReference type="InterPro" id="IPR052987">
    <property type="entry name" value="Chloroplast_AMP-bd_Enzymes"/>
</dbReference>